<reference evidence="2" key="1">
    <citation type="submission" date="2003-08" db="EMBL/GenBank/DDBJ databases">
        <authorList>
            <person name="Birren B."/>
            <person name="Nusbaum C."/>
            <person name="Abebe A."/>
            <person name="Abouelleil A."/>
            <person name="Adekoya E."/>
            <person name="Ait-zahra M."/>
            <person name="Allen N."/>
            <person name="Allen T."/>
            <person name="An P."/>
            <person name="Anderson M."/>
            <person name="Anderson S."/>
            <person name="Arachchi H."/>
            <person name="Armbruster J."/>
            <person name="Bachantsang P."/>
            <person name="Baldwin J."/>
            <person name="Barry A."/>
            <person name="Bayul T."/>
            <person name="Blitshsteyn B."/>
            <person name="Bloom T."/>
            <person name="Blye J."/>
            <person name="Boguslavskiy L."/>
            <person name="Borowsky M."/>
            <person name="Boukhgalter B."/>
            <person name="Brunache A."/>
            <person name="Butler J."/>
            <person name="Calixte N."/>
            <person name="Calvo S."/>
            <person name="Camarata J."/>
            <person name="Campo K."/>
            <person name="Chang J."/>
            <person name="Cheshatsang Y."/>
            <person name="Citroen M."/>
            <person name="Collymore A."/>
            <person name="Considine T."/>
            <person name="Cook A."/>
            <person name="Cooke P."/>
            <person name="Corum B."/>
            <person name="Cuomo C."/>
            <person name="David R."/>
            <person name="Dawoe T."/>
            <person name="Degray S."/>
            <person name="Dodge S."/>
            <person name="Dooley K."/>
            <person name="Dorje P."/>
            <person name="Dorjee K."/>
            <person name="Dorris L."/>
            <person name="Duffey N."/>
            <person name="Dupes A."/>
            <person name="Elkins T."/>
            <person name="Engels R."/>
            <person name="Erickson J."/>
            <person name="Farina A."/>
            <person name="Faro S."/>
            <person name="Ferreira P."/>
            <person name="Fischer H."/>
            <person name="Fitzgerald M."/>
            <person name="Foley K."/>
            <person name="Gage D."/>
            <person name="Galagan J."/>
            <person name="Gearin G."/>
            <person name="Gnerre S."/>
            <person name="Gnirke A."/>
            <person name="Goyette A."/>
            <person name="Graham J."/>
            <person name="Grandbois E."/>
            <person name="Gyaltsen K."/>
            <person name="Hafez N."/>
            <person name="Hagopian D."/>
            <person name="Hagos B."/>
            <person name="Hall J."/>
            <person name="Hatcher B."/>
            <person name="Heller A."/>
            <person name="Higgins H."/>
            <person name="Honan T."/>
            <person name="Horn A."/>
            <person name="Houde N."/>
            <person name="Hughes L."/>
            <person name="Hulme W."/>
            <person name="Husby E."/>
            <person name="Iliev I."/>
            <person name="Jaffe D."/>
            <person name="Jones C."/>
            <person name="Kamal M."/>
            <person name="Kamat A."/>
            <person name="Kamvysselis M."/>
            <person name="Karlsson E."/>
            <person name="Kells C."/>
            <person name="Kieu A."/>
            <person name="Kisner P."/>
            <person name="Kodira C."/>
            <person name="Kulbokas E."/>
            <person name="Labutti K."/>
            <person name="Lama D."/>
            <person name="Landers T."/>
            <person name="Leger J."/>
            <person name="Levine S."/>
            <person name="Lewis D."/>
            <person name="Lewis T."/>
            <person name="Lindblad-toh K."/>
            <person name="Liu X."/>
            <person name="Lokyitsang T."/>
            <person name="Lokyitsang Y."/>
            <person name="Lucien O."/>
            <person name="Lui A."/>
            <person name="Ma L.J."/>
            <person name="Mabbitt R."/>
            <person name="Macdonald J."/>
            <person name="Maclean C."/>
            <person name="Major J."/>
            <person name="Manning J."/>
            <person name="Marabella R."/>
            <person name="Maru K."/>
            <person name="Matthews C."/>
            <person name="Mauceli E."/>
            <person name="Mccarthy M."/>
            <person name="Mcdonough S."/>
            <person name="Mcghee T."/>
            <person name="Meldrim J."/>
            <person name="Meneus L."/>
            <person name="Mesirov J."/>
            <person name="Mihalev A."/>
            <person name="Mihova T."/>
            <person name="Mikkelsen T."/>
            <person name="Mlenga V."/>
            <person name="Moru K."/>
            <person name="Mozes J."/>
            <person name="Mulrain L."/>
            <person name="Munson G."/>
            <person name="Naylor J."/>
            <person name="Newes C."/>
            <person name="Nguyen C."/>
            <person name="Nguyen N."/>
            <person name="Nguyen T."/>
            <person name="Nicol R."/>
            <person name="Nielsen C."/>
            <person name="Nizzari M."/>
            <person name="Norbu C."/>
            <person name="Norbu N."/>
            <person name="O'donnell P."/>
            <person name="Okoawo O."/>
            <person name="O'leary S."/>
            <person name="Omotosho B."/>
            <person name="O'neill K."/>
            <person name="Osman S."/>
            <person name="Parker S."/>
            <person name="Perrin D."/>
            <person name="Phunkhang P."/>
            <person name="Piqani B."/>
            <person name="Purcell S."/>
            <person name="Rachupka T."/>
            <person name="Ramasamy U."/>
            <person name="Rameau R."/>
            <person name="Ray V."/>
            <person name="Raymond C."/>
            <person name="Retta R."/>
            <person name="Richardson S."/>
            <person name="Rise C."/>
            <person name="Rodriguez J."/>
            <person name="Rogers J."/>
            <person name="Rogov P."/>
            <person name="Rutman M."/>
            <person name="Schupbach R."/>
            <person name="Seaman C."/>
            <person name="Settipalli S."/>
            <person name="Sharpe T."/>
            <person name="Sheridan J."/>
            <person name="Sherpa N."/>
            <person name="Shi J."/>
            <person name="Smirnov S."/>
            <person name="Smith C."/>
            <person name="Sougnez C."/>
            <person name="Spencer B."/>
            <person name="Stalker J."/>
            <person name="Stange-thomann N."/>
            <person name="Stavropoulos S."/>
            <person name="Stetson K."/>
            <person name="Stone C."/>
            <person name="Stone S."/>
            <person name="Stubbs M."/>
            <person name="Talamas J."/>
            <person name="Tchuinga P."/>
            <person name="Tenzing P."/>
            <person name="Tesfaye S."/>
            <person name="Theodore J."/>
            <person name="Thoulutsang Y."/>
            <person name="Topham K."/>
            <person name="Towey S."/>
            <person name="Tsamla T."/>
            <person name="Tsomo N."/>
            <person name="Vallee D."/>
            <person name="Vassiliev H."/>
            <person name="Venkataraman V."/>
            <person name="Vinson J."/>
            <person name="Vo A."/>
            <person name="Wade C."/>
            <person name="Wang S."/>
            <person name="Wangchuk T."/>
            <person name="Wangdi T."/>
            <person name="Whittaker C."/>
            <person name="Wilkinson J."/>
            <person name="Wu Y."/>
            <person name="Wyman D."/>
            <person name="Yadav S."/>
            <person name="Yang S."/>
            <person name="Yang X."/>
            <person name="Yeager S."/>
            <person name="Yee E."/>
            <person name="Young G."/>
            <person name="Zainoun J."/>
            <person name="Zembeck L."/>
            <person name="Zimmer A."/>
            <person name="Zody M."/>
            <person name="Lander E."/>
        </authorList>
    </citation>
    <scope>NUCLEOTIDE SEQUENCE [LARGE SCALE GENOMIC DNA]</scope>
</reference>
<organism evidence="1 2">
    <name type="scientific">Ciona savignyi</name>
    <name type="common">Pacific transparent sea squirt</name>
    <dbReference type="NCBI Taxonomy" id="51511"/>
    <lineage>
        <taxon>Eukaryota</taxon>
        <taxon>Metazoa</taxon>
        <taxon>Chordata</taxon>
        <taxon>Tunicata</taxon>
        <taxon>Ascidiacea</taxon>
        <taxon>Phlebobranchia</taxon>
        <taxon>Cionidae</taxon>
        <taxon>Ciona</taxon>
    </lineage>
</organism>
<protein>
    <submittedName>
        <fullName evidence="1">Uncharacterized protein</fullName>
    </submittedName>
</protein>
<keyword evidence="2" id="KW-1185">Reference proteome</keyword>
<accession>H2YXV3</accession>
<reference evidence="1" key="2">
    <citation type="submission" date="2025-08" db="UniProtKB">
        <authorList>
            <consortium name="Ensembl"/>
        </authorList>
    </citation>
    <scope>IDENTIFICATION</scope>
</reference>
<dbReference type="Ensembl" id="ENSCSAVT00000010288.1">
    <property type="protein sequence ID" value="ENSCSAVP00000010164.1"/>
    <property type="gene ID" value="ENSCSAVG00000005997.1"/>
</dbReference>
<reference evidence="1" key="3">
    <citation type="submission" date="2025-09" db="UniProtKB">
        <authorList>
            <consortium name="Ensembl"/>
        </authorList>
    </citation>
    <scope>IDENTIFICATION</scope>
</reference>
<evidence type="ECO:0000313" key="1">
    <source>
        <dbReference type="Ensembl" id="ENSCSAVP00000010164.1"/>
    </source>
</evidence>
<dbReference type="Proteomes" id="UP000007875">
    <property type="component" value="Unassembled WGS sequence"/>
</dbReference>
<sequence length="103" mass="12080">LDFSFLYICSSGRLSNFSINISYLKLPVKKLLKTKSDNLEKYRQLIPFNLFHCQLSILSASHFTAFFYPGFDTSFPFIPFHLQTLTYNLVPILRCILINMYIK</sequence>
<name>H2YXV3_CIOSA</name>
<dbReference type="AlphaFoldDB" id="H2YXV3"/>
<dbReference type="InParanoid" id="H2YXV3"/>
<dbReference type="HOGENOM" id="CLU_2269749_0_0_1"/>
<evidence type="ECO:0000313" key="2">
    <source>
        <dbReference type="Proteomes" id="UP000007875"/>
    </source>
</evidence>
<proteinExistence type="predicted"/>